<evidence type="ECO:0000256" key="2">
    <source>
        <dbReference type="ARBA" id="ARBA00010524"/>
    </source>
</evidence>
<dbReference type="GO" id="GO:0047184">
    <property type="term" value="F:1-acylglycerophosphocholine O-acyltransferase activity"/>
    <property type="evidence" value="ECO:0007669"/>
    <property type="project" value="TreeGrafter"/>
</dbReference>
<sequence>MDLVYRLNKHSKVATILRGVFQPITYPLIGGLVKLAVLRHHLAIVNHDEFINAWKNRPRSRPLLTVSNHYSCLDDLLFGSLLSLFDLTRVDRYRWSLAAVDICFTNTLYSMFFNWGKCVPVWRKVCDPNTGEVIHPGGGVYQPSMNFSIELLNRGEWVHVFPQGRVIQPYERCVMAKKPLRWGIGRLIAECTVDPLVLPIWHCGFDTLNPSVKPTVRQTLSCILGKPRCLTIVIGAPIDFSRLRRELSANWFAYQSSAEFRSSVHARLTAFVQHSLCSLKTLAERLHDQSIQMHISKQ</sequence>
<evidence type="ECO:0000256" key="10">
    <source>
        <dbReference type="ARBA" id="ARBA00024323"/>
    </source>
</evidence>
<keyword evidence="9" id="KW-0012">Acyltransferase</keyword>
<evidence type="ECO:0000256" key="5">
    <source>
        <dbReference type="ARBA" id="ARBA00022792"/>
    </source>
</evidence>
<dbReference type="GO" id="GO:0035965">
    <property type="term" value="P:cardiolipin acyl-chain remodeling"/>
    <property type="evidence" value="ECO:0007669"/>
    <property type="project" value="TreeGrafter"/>
</dbReference>
<evidence type="ECO:0000256" key="8">
    <source>
        <dbReference type="ARBA" id="ARBA00023136"/>
    </source>
</evidence>
<comment type="subcellular location">
    <subcellularLocation>
        <location evidence="1">Mitochondrion inner membrane</location>
        <topology evidence="1">Peripheral membrane protein</topology>
        <orientation evidence="1">Intermembrane side</orientation>
    </subcellularLocation>
    <subcellularLocation>
        <location evidence="10">Mitochondrion outer membrane</location>
        <topology evidence="10">Peripheral membrane protein</topology>
        <orientation evidence="10">Intermembrane side</orientation>
    </subcellularLocation>
</comment>
<reference evidence="15" key="1">
    <citation type="submission" date="2024-06" db="EMBL/GenBank/DDBJ databases">
        <authorList>
            <person name="Liu X."/>
            <person name="Lenzi L."/>
            <person name="Haldenby T S."/>
            <person name="Uol C."/>
        </authorList>
    </citation>
    <scope>NUCLEOTIDE SEQUENCE</scope>
</reference>
<evidence type="ECO:0000313" key="15">
    <source>
        <dbReference type="EMBL" id="CAL5139288.1"/>
    </source>
</evidence>
<dbReference type="GO" id="GO:0007007">
    <property type="term" value="P:inner mitochondrial membrane organization"/>
    <property type="evidence" value="ECO:0007669"/>
    <property type="project" value="TreeGrafter"/>
</dbReference>
<comment type="similarity">
    <text evidence="2 13">Belongs to the taffazin family.</text>
</comment>
<comment type="caution">
    <text evidence="15">The sequence shown here is derived from an EMBL/GenBank/DDBJ whole genome shotgun (WGS) entry which is preliminary data.</text>
</comment>
<evidence type="ECO:0000313" key="16">
    <source>
        <dbReference type="Proteomes" id="UP001497525"/>
    </source>
</evidence>
<dbReference type="CDD" id="cd07989">
    <property type="entry name" value="LPLAT_AGPAT-like"/>
    <property type="match status" value="1"/>
</dbReference>
<dbReference type="AlphaFoldDB" id="A0AAV2TWK3"/>
<protein>
    <recommendedName>
        <fullName evidence="13">Tafazzin family protein</fullName>
    </recommendedName>
</protein>
<proteinExistence type="inferred from homology"/>
<comment type="catalytic activity">
    <reaction evidence="12">
        <text>1,2-di-(9Z-octadecenoyl)-sn-glycero-3-phosphocholine + 1-hexadecanoyl-sn-glycero-3-phosphocholine = 1-hexadecanoyl-2-(9Z-octadecenoyl)-sn-glycero-3-phosphocholine + 1-(9Z-octadecenoyl)-sn-glycero-3-phosphocholine</text>
        <dbReference type="Rhea" id="RHEA:43816"/>
        <dbReference type="ChEBI" id="CHEBI:28610"/>
        <dbReference type="ChEBI" id="CHEBI:72998"/>
        <dbReference type="ChEBI" id="CHEBI:73001"/>
        <dbReference type="ChEBI" id="CHEBI:74669"/>
    </reaction>
    <physiologicalReaction direction="left-to-right" evidence="12">
        <dbReference type="Rhea" id="RHEA:43817"/>
    </physiologicalReaction>
    <physiologicalReaction direction="right-to-left" evidence="12">
        <dbReference type="Rhea" id="RHEA:43818"/>
    </physiologicalReaction>
</comment>
<keyword evidence="7" id="KW-0496">Mitochondrion</keyword>
<keyword evidence="4" id="KW-1000">Mitochondrion outer membrane</keyword>
<organism evidence="15 16">
    <name type="scientific">Calicophoron daubneyi</name>
    <name type="common">Rumen fluke</name>
    <name type="synonym">Paramphistomum daubneyi</name>
    <dbReference type="NCBI Taxonomy" id="300641"/>
    <lineage>
        <taxon>Eukaryota</taxon>
        <taxon>Metazoa</taxon>
        <taxon>Spiralia</taxon>
        <taxon>Lophotrochozoa</taxon>
        <taxon>Platyhelminthes</taxon>
        <taxon>Trematoda</taxon>
        <taxon>Digenea</taxon>
        <taxon>Plagiorchiida</taxon>
        <taxon>Pronocephalata</taxon>
        <taxon>Paramphistomoidea</taxon>
        <taxon>Paramphistomidae</taxon>
        <taxon>Calicophoron</taxon>
    </lineage>
</organism>
<evidence type="ECO:0000256" key="13">
    <source>
        <dbReference type="RuleBase" id="RU365062"/>
    </source>
</evidence>
<evidence type="ECO:0000256" key="3">
    <source>
        <dbReference type="ARBA" id="ARBA00022679"/>
    </source>
</evidence>
<keyword evidence="5" id="KW-0999">Mitochondrion inner membrane</keyword>
<accession>A0AAV2TWK3</accession>
<keyword evidence="6" id="KW-0443">Lipid metabolism</keyword>
<dbReference type="SUPFAM" id="SSF69593">
    <property type="entry name" value="Glycerol-3-phosphate (1)-acyltransferase"/>
    <property type="match status" value="1"/>
</dbReference>
<evidence type="ECO:0000256" key="1">
    <source>
        <dbReference type="ARBA" id="ARBA00004137"/>
    </source>
</evidence>
<evidence type="ECO:0000256" key="6">
    <source>
        <dbReference type="ARBA" id="ARBA00023098"/>
    </source>
</evidence>
<evidence type="ECO:0000256" key="4">
    <source>
        <dbReference type="ARBA" id="ARBA00022787"/>
    </source>
</evidence>
<keyword evidence="8" id="KW-0472">Membrane</keyword>
<evidence type="ECO:0000256" key="7">
    <source>
        <dbReference type="ARBA" id="ARBA00023128"/>
    </source>
</evidence>
<dbReference type="PRINTS" id="PR00979">
    <property type="entry name" value="TAFAZZIN"/>
</dbReference>
<dbReference type="Pfam" id="PF01553">
    <property type="entry name" value="Acyltransferase"/>
    <property type="match status" value="1"/>
</dbReference>
<comment type="catalytic activity">
    <reaction evidence="11">
        <text>1'-[1,2-diacyl-sn-glycero-3-phospho],3'-[1-acyl-sn-glycero-3-phospho]-glycerol + a 1,2-diacyl-sn-glycero-3-phosphocholine = a cardiolipin + a 1-acyl-sn-glycero-3-phosphocholine</text>
        <dbReference type="Rhea" id="RHEA:33731"/>
        <dbReference type="ChEBI" id="CHEBI:57643"/>
        <dbReference type="ChEBI" id="CHEBI:58168"/>
        <dbReference type="ChEBI" id="CHEBI:62237"/>
        <dbReference type="ChEBI" id="CHEBI:64743"/>
    </reaction>
    <physiologicalReaction direction="left-to-right" evidence="11">
        <dbReference type="Rhea" id="RHEA:33732"/>
    </physiologicalReaction>
    <physiologicalReaction direction="right-to-left" evidence="11">
        <dbReference type="Rhea" id="RHEA:33733"/>
    </physiologicalReaction>
</comment>
<keyword evidence="3" id="KW-0808">Transferase</keyword>
<evidence type="ECO:0000256" key="9">
    <source>
        <dbReference type="ARBA" id="ARBA00023315"/>
    </source>
</evidence>
<dbReference type="PANTHER" id="PTHR12497">
    <property type="entry name" value="TAZ PROTEIN TAFAZZIN"/>
    <property type="match status" value="1"/>
</dbReference>
<feature type="domain" description="Phospholipid/glycerol acyltransferase" evidence="14">
    <location>
        <begin position="63"/>
        <end position="205"/>
    </location>
</feature>
<dbReference type="SMART" id="SM00563">
    <property type="entry name" value="PlsC"/>
    <property type="match status" value="1"/>
</dbReference>
<evidence type="ECO:0000259" key="14">
    <source>
        <dbReference type="SMART" id="SM00563"/>
    </source>
</evidence>
<dbReference type="PANTHER" id="PTHR12497:SF0">
    <property type="entry name" value="TAFAZZIN"/>
    <property type="match status" value="1"/>
</dbReference>
<name>A0AAV2TWK3_CALDB</name>
<dbReference type="EMBL" id="CAXLJL010000600">
    <property type="protein sequence ID" value="CAL5139288.1"/>
    <property type="molecule type" value="Genomic_DNA"/>
</dbReference>
<evidence type="ECO:0000256" key="12">
    <source>
        <dbReference type="ARBA" id="ARBA00049543"/>
    </source>
</evidence>
<gene>
    <name evidence="15" type="ORF">CDAUBV1_LOCUS14319</name>
</gene>
<dbReference type="GO" id="GO:0005743">
    <property type="term" value="C:mitochondrial inner membrane"/>
    <property type="evidence" value="ECO:0007669"/>
    <property type="project" value="UniProtKB-SubCell"/>
</dbReference>
<dbReference type="GO" id="GO:0005741">
    <property type="term" value="C:mitochondrial outer membrane"/>
    <property type="evidence" value="ECO:0007669"/>
    <property type="project" value="UniProtKB-SubCell"/>
</dbReference>
<dbReference type="InterPro" id="IPR002123">
    <property type="entry name" value="Plipid/glycerol_acylTrfase"/>
</dbReference>
<dbReference type="Proteomes" id="UP001497525">
    <property type="component" value="Unassembled WGS sequence"/>
</dbReference>
<dbReference type="InterPro" id="IPR000872">
    <property type="entry name" value="Tafazzin"/>
</dbReference>
<evidence type="ECO:0000256" key="11">
    <source>
        <dbReference type="ARBA" id="ARBA00047906"/>
    </source>
</evidence>